<accession>A0A820UU84</accession>
<sequence length="201" mass="21955">MLCSQPLRYYYGSSWVTYEPYDNSTQSCCKSADYRTTLYYGFTSTVAYANTCCLEKPYNYTKNLVCCAGTFYNTAAHASFTSNIIGVGDACCGPNPYSTGAKKCCENWSTGDECCGLGSSNNAYNTSTHVCCGNLISGEGNACCVIDGYYHTYDSRKSCCTPDEIVHGITCAASALNSEMPTVSIIYAAAYSIFIYFKKYF</sequence>
<dbReference type="Proteomes" id="UP000663851">
    <property type="component" value="Unassembled WGS sequence"/>
</dbReference>
<dbReference type="EMBL" id="CAJOBO010003372">
    <property type="protein sequence ID" value="CAF4490522.1"/>
    <property type="molecule type" value="Genomic_DNA"/>
</dbReference>
<comment type="caution">
    <text evidence="2">The sequence shown here is derived from an EMBL/GenBank/DDBJ whole genome shotgun (WGS) entry which is preliminary data.</text>
</comment>
<feature type="domain" description="Galaxin-like repeats" evidence="1">
    <location>
        <begin position="19"/>
        <end position="161"/>
    </location>
</feature>
<evidence type="ECO:0000313" key="3">
    <source>
        <dbReference type="Proteomes" id="UP000663851"/>
    </source>
</evidence>
<dbReference type="AlphaFoldDB" id="A0A820UU84"/>
<organism evidence="2 3">
    <name type="scientific">Rotaria socialis</name>
    <dbReference type="NCBI Taxonomy" id="392032"/>
    <lineage>
        <taxon>Eukaryota</taxon>
        <taxon>Metazoa</taxon>
        <taxon>Spiralia</taxon>
        <taxon>Gnathifera</taxon>
        <taxon>Rotifera</taxon>
        <taxon>Eurotatoria</taxon>
        <taxon>Bdelloidea</taxon>
        <taxon>Philodinida</taxon>
        <taxon>Philodinidae</taxon>
        <taxon>Rotaria</taxon>
    </lineage>
</organism>
<gene>
    <name evidence="2" type="ORF">HFQ381_LOCUS26987</name>
</gene>
<evidence type="ECO:0000259" key="1">
    <source>
        <dbReference type="Pfam" id="PF24748"/>
    </source>
</evidence>
<proteinExistence type="predicted"/>
<evidence type="ECO:0000313" key="2">
    <source>
        <dbReference type="EMBL" id="CAF4490522.1"/>
    </source>
</evidence>
<protein>
    <recommendedName>
        <fullName evidence="1">Galaxin-like repeats domain-containing protein</fullName>
    </recommendedName>
</protein>
<reference evidence="2" key="1">
    <citation type="submission" date="2021-02" db="EMBL/GenBank/DDBJ databases">
        <authorList>
            <person name="Nowell W R."/>
        </authorList>
    </citation>
    <scope>NUCLEOTIDE SEQUENCE</scope>
</reference>
<name>A0A820UU84_9BILA</name>
<dbReference type="Pfam" id="PF24748">
    <property type="entry name" value="Galaxin_repeat"/>
    <property type="match status" value="1"/>
</dbReference>
<dbReference type="InterPro" id="IPR056601">
    <property type="entry name" value="Galaxin_dom"/>
</dbReference>